<keyword evidence="8" id="KW-0238">DNA-binding</keyword>
<feature type="domain" description="DNA polymerase III beta sliding clamp C-terminal" evidence="11">
    <location>
        <begin position="260"/>
        <end position="360"/>
    </location>
</feature>
<accession>A0A7Y9LF95</accession>
<keyword evidence="6" id="KW-0235">DNA replication</keyword>
<dbReference type="Pfam" id="PF00712">
    <property type="entry name" value="DNA_pol3_beta"/>
    <property type="match status" value="1"/>
</dbReference>
<keyword evidence="7" id="KW-0239">DNA-directed DNA polymerase</keyword>
<dbReference type="GO" id="GO:0009360">
    <property type="term" value="C:DNA polymerase III complex"/>
    <property type="evidence" value="ECO:0007669"/>
    <property type="project" value="InterPro"/>
</dbReference>
<dbReference type="EMBL" id="JACCBU010000001">
    <property type="protein sequence ID" value="NYE74623.1"/>
    <property type="molecule type" value="Genomic_DNA"/>
</dbReference>
<dbReference type="InterPro" id="IPR022634">
    <property type="entry name" value="DNA_polIII_beta_N"/>
</dbReference>
<comment type="caution">
    <text evidence="12">The sequence shown here is derived from an EMBL/GenBank/DDBJ whole genome shotgun (WGS) entry which is preliminary data.</text>
</comment>
<gene>
    <name evidence="12" type="ORF">BKA15_005952</name>
</gene>
<feature type="domain" description="DNA polymerase III beta sliding clamp N-terminal" evidence="9">
    <location>
        <begin position="1"/>
        <end position="118"/>
    </location>
</feature>
<evidence type="ECO:0000256" key="3">
    <source>
        <dbReference type="ARBA" id="ARBA00022490"/>
    </source>
</evidence>
<dbReference type="SUPFAM" id="SSF55979">
    <property type="entry name" value="DNA clamp"/>
    <property type="match status" value="3"/>
</dbReference>
<dbReference type="GO" id="GO:0005737">
    <property type="term" value="C:cytoplasm"/>
    <property type="evidence" value="ECO:0007669"/>
    <property type="project" value="UniProtKB-SubCell"/>
</dbReference>
<dbReference type="Pfam" id="PF02767">
    <property type="entry name" value="DNA_pol3_beta_2"/>
    <property type="match status" value="1"/>
</dbReference>
<dbReference type="Proteomes" id="UP000569914">
    <property type="component" value="Unassembled WGS sequence"/>
</dbReference>
<comment type="similarity">
    <text evidence="2">Belongs to the beta sliding clamp family.</text>
</comment>
<reference evidence="12 13" key="1">
    <citation type="submission" date="2020-07" db="EMBL/GenBank/DDBJ databases">
        <title>Sequencing the genomes of 1000 actinobacteria strains.</title>
        <authorList>
            <person name="Klenk H.-P."/>
        </authorList>
    </citation>
    <scope>NUCLEOTIDE SEQUENCE [LARGE SCALE GENOMIC DNA]</scope>
    <source>
        <strain evidence="12 13">DSM 22083</strain>
    </source>
</reference>
<dbReference type="GO" id="GO:0003677">
    <property type="term" value="F:DNA binding"/>
    <property type="evidence" value="ECO:0007669"/>
    <property type="project" value="UniProtKB-KW"/>
</dbReference>
<keyword evidence="13" id="KW-1185">Reference proteome</keyword>
<dbReference type="GO" id="GO:0003887">
    <property type="term" value="F:DNA-directed DNA polymerase activity"/>
    <property type="evidence" value="ECO:0007669"/>
    <property type="project" value="UniProtKB-KW"/>
</dbReference>
<evidence type="ECO:0000256" key="7">
    <source>
        <dbReference type="ARBA" id="ARBA00022932"/>
    </source>
</evidence>
<evidence type="ECO:0000259" key="11">
    <source>
        <dbReference type="Pfam" id="PF02768"/>
    </source>
</evidence>
<dbReference type="PANTHER" id="PTHR30478">
    <property type="entry name" value="DNA POLYMERASE III SUBUNIT BETA"/>
    <property type="match status" value="1"/>
</dbReference>
<feature type="domain" description="DNA polymerase III beta sliding clamp central" evidence="10">
    <location>
        <begin position="130"/>
        <end position="250"/>
    </location>
</feature>
<dbReference type="InterPro" id="IPR022635">
    <property type="entry name" value="DNA_polIII_beta_C"/>
</dbReference>
<dbReference type="Pfam" id="PF02768">
    <property type="entry name" value="DNA_pol3_beta_3"/>
    <property type="match status" value="1"/>
</dbReference>
<evidence type="ECO:0000259" key="10">
    <source>
        <dbReference type="Pfam" id="PF02767"/>
    </source>
</evidence>
<evidence type="ECO:0000256" key="6">
    <source>
        <dbReference type="ARBA" id="ARBA00022705"/>
    </source>
</evidence>
<dbReference type="InterPro" id="IPR046938">
    <property type="entry name" value="DNA_clamp_sf"/>
</dbReference>
<keyword evidence="4 12" id="KW-0808">Transferase</keyword>
<sequence>MHIVVDAAALAEAAPSVARVVPSRPTTPILAGMLIESGAGAVTLSGFDYESSIRVSVPAEVLRPGSVLVPGRLLAEIAGAFPAGPIAITVDGNEAELTGEGTSFVLQTLPVADYPALPEAPAVSGSVDLADFDRAVHQAVIAAGRDELLPIFTGVLIDIDGAELTLMATDRYRMAVRTLAWEPADPQAKAQLLIPARSLGTVTRGLLAGSRVDLGFDPDPTGVPTVSFGGRSRSGEVWQTSRLIDGAYPDFGPLLQISPDTTVRVATAELREAVRRAALVLERNTPLRLLVDDQHCSLTAASATAGRSSVTLPTVNEFLAAERVGLAGFNPGYLTDALSVVDTPYVELAITERQRQCLVTGLAELEGNPETVYRHLIKTLRLST</sequence>
<evidence type="ECO:0000256" key="1">
    <source>
        <dbReference type="ARBA" id="ARBA00004496"/>
    </source>
</evidence>
<dbReference type="InterPro" id="IPR001001">
    <property type="entry name" value="DNA_polIII_beta"/>
</dbReference>
<organism evidence="12 13">
    <name type="scientific">Microlunatus parietis</name>
    <dbReference type="NCBI Taxonomy" id="682979"/>
    <lineage>
        <taxon>Bacteria</taxon>
        <taxon>Bacillati</taxon>
        <taxon>Actinomycetota</taxon>
        <taxon>Actinomycetes</taxon>
        <taxon>Propionibacteriales</taxon>
        <taxon>Propionibacteriaceae</taxon>
        <taxon>Microlunatus</taxon>
    </lineage>
</organism>
<dbReference type="PANTHER" id="PTHR30478:SF0">
    <property type="entry name" value="BETA SLIDING CLAMP"/>
    <property type="match status" value="1"/>
</dbReference>
<dbReference type="AlphaFoldDB" id="A0A7Y9LF95"/>
<name>A0A7Y9LF95_9ACTN</name>
<keyword evidence="5 12" id="KW-0548">Nucleotidyltransferase</keyword>
<evidence type="ECO:0000256" key="5">
    <source>
        <dbReference type="ARBA" id="ARBA00022695"/>
    </source>
</evidence>
<dbReference type="EC" id="2.7.7.7" evidence="12"/>
<keyword evidence="3" id="KW-0963">Cytoplasm</keyword>
<evidence type="ECO:0000313" key="13">
    <source>
        <dbReference type="Proteomes" id="UP000569914"/>
    </source>
</evidence>
<evidence type="ECO:0000256" key="2">
    <source>
        <dbReference type="ARBA" id="ARBA00010752"/>
    </source>
</evidence>
<dbReference type="NCBIfam" id="TIGR00663">
    <property type="entry name" value="dnan"/>
    <property type="match status" value="1"/>
</dbReference>
<evidence type="ECO:0000256" key="8">
    <source>
        <dbReference type="ARBA" id="ARBA00023125"/>
    </source>
</evidence>
<protein>
    <submittedName>
        <fullName evidence="12">DNA polymerase-3 subunit beta</fullName>
        <ecNumber evidence="12">2.7.7.7</ecNumber>
    </submittedName>
</protein>
<dbReference type="SMART" id="SM00480">
    <property type="entry name" value="POL3Bc"/>
    <property type="match status" value="1"/>
</dbReference>
<proteinExistence type="inferred from homology"/>
<dbReference type="GO" id="GO:0008408">
    <property type="term" value="F:3'-5' exonuclease activity"/>
    <property type="evidence" value="ECO:0007669"/>
    <property type="project" value="InterPro"/>
</dbReference>
<dbReference type="InterPro" id="IPR022637">
    <property type="entry name" value="DNA_polIII_beta_cen"/>
</dbReference>
<comment type="subcellular location">
    <subcellularLocation>
        <location evidence="1">Cytoplasm</location>
    </subcellularLocation>
</comment>
<dbReference type="RefSeq" id="WP_179757071.1">
    <property type="nucleotide sequence ID" value="NZ_JACCBU010000001.1"/>
</dbReference>
<dbReference type="Gene3D" id="3.10.150.10">
    <property type="entry name" value="DNA Polymerase III, subunit A, domain 2"/>
    <property type="match status" value="3"/>
</dbReference>
<evidence type="ECO:0000259" key="9">
    <source>
        <dbReference type="Pfam" id="PF00712"/>
    </source>
</evidence>
<dbReference type="CDD" id="cd00140">
    <property type="entry name" value="beta_clamp"/>
    <property type="match status" value="1"/>
</dbReference>
<evidence type="ECO:0000313" key="12">
    <source>
        <dbReference type="EMBL" id="NYE74623.1"/>
    </source>
</evidence>
<evidence type="ECO:0000256" key="4">
    <source>
        <dbReference type="ARBA" id="ARBA00022679"/>
    </source>
</evidence>
<dbReference type="GO" id="GO:0006271">
    <property type="term" value="P:DNA strand elongation involved in DNA replication"/>
    <property type="evidence" value="ECO:0007669"/>
    <property type="project" value="TreeGrafter"/>
</dbReference>